<dbReference type="OrthoDB" id="3252356at2759"/>
<dbReference type="Proteomes" id="UP000308199">
    <property type="component" value="Unassembled WGS sequence"/>
</dbReference>
<evidence type="ECO:0000259" key="1">
    <source>
        <dbReference type="PROSITE" id="PS50181"/>
    </source>
</evidence>
<reference evidence="2 3" key="1">
    <citation type="submission" date="2019-02" db="EMBL/GenBank/DDBJ databases">
        <title>Genome sequencing of the rare red list fungi Phellinidium pouzarii.</title>
        <authorList>
            <person name="Buettner E."/>
            <person name="Kellner H."/>
        </authorList>
    </citation>
    <scope>NUCLEOTIDE SEQUENCE [LARGE SCALE GENOMIC DNA]</scope>
    <source>
        <strain evidence="2 3">DSM 108285</strain>
    </source>
</reference>
<accession>A0A4S4L4Y0</accession>
<feature type="non-terminal residue" evidence="2">
    <location>
        <position position="417"/>
    </location>
</feature>
<organism evidence="2 3">
    <name type="scientific">Phellinidium pouzarii</name>
    <dbReference type="NCBI Taxonomy" id="167371"/>
    <lineage>
        <taxon>Eukaryota</taxon>
        <taxon>Fungi</taxon>
        <taxon>Dikarya</taxon>
        <taxon>Basidiomycota</taxon>
        <taxon>Agaricomycotina</taxon>
        <taxon>Agaricomycetes</taxon>
        <taxon>Hymenochaetales</taxon>
        <taxon>Hymenochaetaceae</taxon>
        <taxon>Phellinidium</taxon>
    </lineage>
</organism>
<proteinExistence type="predicted"/>
<dbReference type="PROSITE" id="PS50181">
    <property type="entry name" value="FBOX"/>
    <property type="match status" value="1"/>
</dbReference>
<sequence>MLRKSGSQNVGISRRTLVDPNGRTEKFIQLLHWRYLPLEILQIILLFLDRSALIRMTHACRLFRRLAIGYSRLWTVLENFCQTYDELAAYLERSNGMPLSLFATYDAPDSFVHHACATSFADFMRLVLPHADRWERFKFVFNTIGLDSEFPDDLFAQAGCADLDLPRLRHLSIDCGPSINFLPIDDWRTPQLEDFSCRNTISTWITSETVTYFSFDYSPHEITYLDVENLLLCLDSLPSLTTLALRFGYCEAGLYSEDQGANVYDSEDEEDDAGRRPVERVKLTKLEGLELTINGRDDSRDLQALMGAIEAPALRFLEIHLITRHGCCWVQSLVPNDADRMWPALETVSIVEGFWEPDGSASANSNSNSNSNTNTDRSGWALFVALARLPQVRSLYFGSPYTPLLTGAVDANFFCDP</sequence>
<gene>
    <name evidence="2" type="ORF">EW145_g5384</name>
</gene>
<keyword evidence="3" id="KW-1185">Reference proteome</keyword>
<dbReference type="InterPro" id="IPR036047">
    <property type="entry name" value="F-box-like_dom_sf"/>
</dbReference>
<dbReference type="CDD" id="cd09917">
    <property type="entry name" value="F-box_SF"/>
    <property type="match status" value="1"/>
</dbReference>
<dbReference type="InterPro" id="IPR001810">
    <property type="entry name" value="F-box_dom"/>
</dbReference>
<name>A0A4S4L4Y0_9AGAM</name>
<dbReference type="AlphaFoldDB" id="A0A4S4L4Y0"/>
<evidence type="ECO:0000313" key="2">
    <source>
        <dbReference type="EMBL" id="THH04620.1"/>
    </source>
</evidence>
<dbReference type="SUPFAM" id="SSF81383">
    <property type="entry name" value="F-box domain"/>
    <property type="match status" value="1"/>
</dbReference>
<comment type="caution">
    <text evidence="2">The sequence shown here is derived from an EMBL/GenBank/DDBJ whole genome shotgun (WGS) entry which is preliminary data.</text>
</comment>
<protein>
    <recommendedName>
        <fullName evidence="1">F-box domain-containing protein</fullName>
    </recommendedName>
</protein>
<dbReference type="Gene3D" id="1.20.1280.50">
    <property type="match status" value="1"/>
</dbReference>
<dbReference type="Pfam" id="PF12937">
    <property type="entry name" value="F-box-like"/>
    <property type="match status" value="1"/>
</dbReference>
<evidence type="ECO:0000313" key="3">
    <source>
        <dbReference type="Proteomes" id="UP000308199"/>
    </source>
</evidence>
<feature type="domain" description="F-box" evidence="1">
    <location>
        <begin position="30"/>
        <end position="77"/>
    </location>
</feature>
<dbReference type="EMBL" id="SGPK01000326">
    <property type="protein sequence ID" value="THH04620.1"/>
    <property type="molecule type" value="Genomic_DNA"/>
</dbReference>